<protein>
    <submittedName>
        <fullName evidence="2">Uncharacterized protein</fullName>
    </submittedName>
</protein>
<gene>
    <name evidence="2" type="ORF">APR40_13550</name>
    <name evidence="1" type="ORF">BHS39_13585</name>
</gene>
<keyword evidence="3" id="KW-1185">Reference proteome</keyword>
<dbReference type="EMBL" id="MJBR01000022">
    <property type="protein sequence ID" value="OEY72322.1"/>
    <property type="molecule type" value="Genomic_DNA"/>
</dbReference>
<sequence>MHSEQAIYSGQLLHLQTRKELNYIFLKIWPNQPRIVKGQDDPIRLTIGGIDTKSDWFCKARQRYIISQ</sequence>
<evidence type="ECO:0000313" key="1">
    <source>
        <dbReference type="EMBL" id="OEY72322.1"/>
    </source>
</evidence>
<dbReference type="EMBL" id="LKTR01000027">
    <property type="protein sequence ID" value="PKD17979.1"/>
    <property type="molecule type" value="Genomic_DNA"/>
</dbReference>
<name>A0A2N0TTB1_9FLAO</name>
<evidence type="ECO:0000313" key="2">
    <source>
        <dbReference type="EMBL" id="PKD17979.1"/>
    </source>
</evidence>
<reference evidence="2 4" key="1">
    <citation type="submission" date="2015-10" db="EMBL/GenBank/DDBJ databases">
        <title>Draft genome sequence of Salegentibacter salinarum KCTC 12975.</title>
        <authorList>
            <person name="Lin W."/>
            <person name="Zheng Q."/>
        </authorList>
    </citation>
    <scope>NUCLEOTIDE SEQUENCE [LARGE SCALE GENOMIC DNA]</scope>
    <source>
        <strain evidence="2 4">KCTC 12974</strain>
    </source>
</reference>
<organism evidence="2 4">
    <name type="scientific">Salegentibacter salarius</name>
    <dbReference type="NCBI Taxonomy" id="435906"/>
    <lineage>
        <taxon>Bacteria</taxon>
        <taxon>Pseudomonadati</taxon>
        <taxon>Bacteroidota</taxon>
        <taxon>Flavobacteriia</taxon>
        <taxon>Flavobacteriales</taxon>
        <taxon>Flavobacteriaceae</taxon>
        <taxon>Salegentibacter</taxon>
    </lineage>
</organism>
<reference evidence="1 3" key="2">
    <citation type="submission" date="2016-09" db="EMBL/GenBank/DDBJ databases">
        <title>Genome Sequence of Salegentibacter salarius,Isolated from a Marine Solar Saltern of the Yellow Sea in South Korea.</title>
        <authorList>
            <person name="Zheng Q."/>
            <person name="Liu Y."/>
        </authorList>
    </citation>
    <scope>NUCLEOTIDE SEQUENCE [LARGE SCALE GENOMIC DNA]</scope>
    <source>
        <strain evidence="1 3">KCTC 12974</strain>
    </source>
</reference>
<dbReference type="Proteomes" id="UP000176009">
    <property type="component" value="Unassembled WGS sequence"/>
</dbReference>
<evidence type="ECO:0000313" key="3">
    <source>
        <dbReference type="Proteomes" id="UP000176009"/>
    </source>
</evidence>
<accession>A0A2N0TTB1</accession>
<proteinExistence type="predicted"/>
<comment type="caution">
    <text evidence="2">The sequence shown here is derived from an EMBL/GenBank/DDBJ whole genome shotgun (WGS) entry which is preliminary data.</text>
</comment>
<dbReference type="Proteomes" id="UP000232533">
    <property type="component" value="Unassembled WGS sequence"/>
</dbReference>
<evidence type="ECO:0000313" key="4">
    <source>
        <dbReference type="Proteomes" id="UP000232533"/>
    </source>
</evidence>
<dbReference type="AlphaFoldDB" id="A0A2N0TTB1"/>